<dbReference type="InterPro" id="IPR025996">
    <property type="entry name" value="MT1864/Rv1816-like_C"/>
</dbReference>
<protein>
    <recommendedName>
        <fullName evidence="5">HTH tetR-type domain-containing protein</fullName>
    </recommendedName>
</protein>
<evidence type="ECO:0000256" key="1">
    <source>
        <dbReference type="ARBA" id="ARBA00023015"/>
    </source>
</evidence>
<dbReference type="OrthoDB" id="3173376at2"/>
<keyword evidence="2 4" id="KW-0238">DNA-binding</keyword>
<evidence type="ECO:0000259" key="5">
    <source>
        <dbReference type="PROSITE" id="PS50977"/>
    </source>
</evidence>
<dbReference type="GO" id="GO:0000976">
    <property type="term" value="F:transcription cis-regulatory region binding"/>
    <property type="evidence" value="ECO:0007669"/>
    <property type="project" value="TreeGrafter"/>
</dbReference>
<sequence>MGSPGTSKRTYHHGDLRNALISAAAELAARGGPASVTIRAAARLVGVTPTAAYRHFAGHEELLWAAKDRAVEELTAAMDKELAARPRSEDPVQYALGSLAALGRGYLAFARAQPGLFATVFSAEYSEKGTLFAGGEEQAIDGPYTLLLSALDELVEVGYLSPARRPLAEFAAWSMVHGMAVLLDGPLRDVDDEVREQAVVRSMLILGHGLSGNGLTPEQEQVMVGEMTAAVSG</sequence>
<evidence type="ECO:0000256" key="2">
    <source>
        <dbReference type="ARBA" id="ARBA00023125"/>
    </source>
</evidence>
<feature type="DNA-binding region" description="H-T-H motif" evidence="4">
    <location>
        <begin position="37"/>
        <end position="56"/>
    </location>
</feature>
<dbReference type="RefSeq" id="WP_075124938.1">
    <property type="nucleotide sequence ID" value="NZ_MSIE01000011.1"/>
</dbReference>
<feature type="domain" description="HTH tetR-type" evidence="5">
    <location>
        <begin position="14"/>
        <end position="74"/>
    </location>
</feature>
<dbReference type="InterPro" id="IPR036271">
    <property type="entry name" value="Tet_transcr_reg_TetR-rel_C_sf"/>
</dbReference>
<dbReference type="InterPro" id="IPR050109">
    <property type="entry name" value="HTH-type_TetR-like_transc_reg"/>
</dbReference>
<accession>A0A1Q8CUP6</accession>
<dbReference type="Pfam" id="PF13305">
    <property type="entry name" value="TetR_C_33"/>
    <property type="match status" value="1"/>
</dbReference>
<dbReference type="SUPFAM" id="SSF46689">
    <property type="entry name" value="Homeodomain-like"/>
    <property type="match status" value="1"/>
</dbReference>
<organism evidence="6 7">
    <name type="scientific">Actinophytocola xanthii</name>
    <dbReference type="NCBI Taxonomy" id="1912961"/>
    <lineage>
        <taxon>Bacteria</taxon>
        <taxon>Bacillati</taxon>
        <taxon>Actinomycetota</taxon>
        <taxon>Actinomycetes</taxon>
        <taxon>Pseudonocardiales</taxon>
        <taxon>Pseudonocardiaceae</taxon>
    </lineage>
</organism>
<comment type="caution">
    <text evidence="6">The sequence shown here is derived from an EMBL/GenBank/DDBJ whole genome shotgun (WGS) entry which is preliminary data.</text>
</comment>
<evidence type="ECO:0000313" key="7">
    <source>
        <dbReference type="Proteomes" id="UP000185596"/>
    </source>
</evidence>
<dbReference type="Pfam" id="PF00440">
    <property type="entry name" value="TetR_N"/>
    <property type="match status" value="1"/>
</dbReference>
<dbReference type="Proteomes" id="UP000185596">
    <property type="component" value="Unassembled WGS sequence"/>
</dbReference>
<dbReference type="Gene3D" id="1.10.357.10">
    <property type="entry name" value="Tetracycline Repressor, domain 2"/>
    <property type="match status" value="1"/>
</dbReference>
<proteinExistence type="predicted"/>
<dbReference type="AlphaFoldDB" id="A0A1Q8CUP6"/>
<dbReference type="GO" id="GO:0003700">
    <property type="term" value="F:DNA-binding transcription factor activity"/>
    <property type="evidence" value="ECO:0007669"/>
    <property type="project" value="TreeGrafter"/>
</dbReference>
<dbReference type="PROSITE" id="PS50977">
    <property type="entry name" value="HTH_TETR_2"/>
    <property type="match status" value="1"/>
</dbReference>
<dbReference type="InterPro" id="IPR001647">
    <property type="entry name" value="HTH_TetR"/>
</dbReference>
<keyword evidence="3" id="KW-0804">Transcription</keyword>
<dbReference type="SUPFAM" id="SSF48498">
    <property type="entry name" value="Tetracyclin repressor-like, C-terminal domain"/>
    <property type="match status" value="1"/>
</dbReference>
<dbReference type="EMBL" id="MSIE01000011">
    <property type="protein sequence ID" value="OLF18080.1"/>
    <property type="molecule type" value="Genomic_DNA"/>
</dbReference>
<gene>
    <name evidence="6" type="ORF">BU204_08020</name>
</gene>
<reference evidence="6 7" key="1">
    <citation type="submission" date="2016-12" db="EMBL/GenBank/DDBJ databases">
        <title>The draft genome sequence of Actinophytocola sp. 11-183.</title>
        <authorList>
            <person name="Wang W."/>
            <person name="Yuan L."/>
        </authorList>
    </citation>
    <scope>NUCLEOTIDE SEQUENCE [LARGE SCALE GENOMIC DNA]</scope>
    <source>
        <strain evidence="6 7">11-183</strain>
    </source>
</reference>
<keyword evidence="1" id="KW-0805">Transcription regulation</keyword>
<dbReference type="InterPro" id="IPR009057">
    <property type="entry name" value="Homeodomain-like_sf"/>
</dbReference>
<dbReference type="PANTHER" id="PTHR30055:SF220">
    <property type="entry name" value="TETR-FAMILY REGULATORY PROTEIN"/>
    <property type="match status" value="1"/>
</dbReference>
<evidence type="ECO:0000313" key="6">
    <source>
        <dbReference type="EMBL" id="OLF18080.1"/>
    </source>
</evidence>
<keyword evidence="7" id="KW-1185">Reference proteome</keyword>
<name>A0A1Q8CUP6_9PSEU</name>
<dbReference type="STRING" id="1912961.BU204_08020"/>
<dbReference type="PANTHER" id="PTHR30055">
    <property type="entry name" value="HTH-TYPE TRANSCRIPTIONAL REGULATOR RUTR"/>
    <property type="match status" value="1"/>
</dbReference>
<evidence type="ECO:0000256" key="3">
    <source>
        <dbReference type="ARBA" id="ARBA00023163"/>
    </source>
</evidence>
<evidence type="ECO:0000256" key="4">
    <source>
        <dbReference type="PROSITE-ProRule" id="PRU00335"/>
    </source>
</evidence>